<comment type="caution">
    <text evidence="6">The sequence shown here is derived from an EMBL/GenBank/DDBJ whole genome shotgun (WGS) entry which is preliminary data.</text>
</comment>
<dbReference type="Proteomes" id="UP000273643">
    <property type="component" value="Unassembled WGS sequence"/>
</dbReference>
<organism evidence="6 7">
    <name type="scientific">Marinimicrobium koreense</name>
    <dbReference type="NCBI Taxonomy" id="306545"/>
    <lineage>
        <taxon>Bacteria</taxon>
        <taxon>Pseudomonadati</taxon>
        <taxon>Pseudomonadota</taxon>
        <taxon>Gammaproteobacteria</taxon>
        <taxon>Cellvibrionales</taxon>
        <taxon>Cellvibrionaceae</taxon>
        <taxon>Marinimicrobium</taxon>
    </lineage>
</organism>
<comment type="similarity">
    <text evidence="1">Belongs to the pectinesterase family.</text>
</comment>
<evidence type="ECO:0000256" key="4">
    <source>
        <dbReference type="SAM" id="SignalP"/>
    </source>
</evidence>
<dbReference type="SUPFAM" id="SSF51126">
    <property type="entry name" value="Pectin lyase-like"/>
    <property type="match status" value="1"/>
</dbReference>
<feature type="domain" description="Pectinesterase catalytic" evidence="5">
    <location>
        <begin position="41"/>
        <end position="338"/>
    </location>
</feature>
<dbReference type="InterPro" id="IPR000070">
    <property type="entry name" value="Pectinesterase_cat"/>
</dbReference>
<dbReference type="Gene3D" id="2.160.20.10">
    <property type="entry name" value="Single-stranded right-handed beta-helix, Pectin lyase-like"/>
    <property type="match status" value="1"/>
</dbReference>
<dbReference type="GO" id="GO:0009279">
    <property type="term" value="C:cell outer membrane"/>
    <property type="evidence" value="ECO:0007669"/>
    <property type="project" value="TreeGrafter"/>
</dbReference>
<gene>
    <name evidence="6" type="ORF">EDC38_2843</name>
</gene>
<dbReference type="EMBL" id="RJUK01000002">
    <property type="protein sequence ID" value="ROQ18615.1"/>
    <property type="molecule type" value="Genomic_DNA"/>
</dbReference>
<dbReference type="GO" id="GO:0042545">
    <property type="term" value="P:cell wall modification"/>
    <property type="evidence" value="ECO:0007669"/>
    <property type="project" value="InterPro"/>
</dbReference>
<keyword evidence="3" id="KW-0063">Aspartyl esterase</keyword>
<name>A0A3N1NQX6_9GAMM</name>
<evidence type="ECO:0000256" key="3">
    <source>
        <dbReference type="ARBA" id="ARBA00023085"/>
    </source>
</evidence>
<reference evidence="6 7" key="1">
    <citation type="submission" date="2018-11" db="EMBL/GenBank/DDBJ databases">
        <title>Genomic Encyclopedia of Type Strains, Phase IV (KMG-IV): sequencing the most valuable type-strain genomes for metagenomic binning, comparative biology and taxonomic classification.</title>
        <authorList>
            <person name="Goeker M."/>
        </authorList>
    </citation>
    <scope>NUCLEOTIDE SEQUENCE [LARGE SCALE GENOMIC DNA]</scope>
    <source>
        <strain evidence="6 7">DSM 16974</strain>
    </source>
</reference>
<evidence type="ECO:0000259" key="5">
    <source>
        <dbReference type="Pfam" id="PF01095"/>
    </source>
</evidence>
<evidence type="ECO:0000313" key="7">
    <source>
        <dbReference type="Proteomes" id="UP000273643"/>
    </source>
</evidence>
<dbReference type="Pfam" id="PF01095">
    <property type="entry name" value="Pectinesterase"/>
    <property type="match status" value="1"/>
</dbReference>
<evidence type="ECO:0000256" key="1">
    <source>
        <dbReference type="ARBA" id="ARBA00008891"/>
    </source>
</evidence>
<dbReference type="InterPro" id="IPR011050">
    <property type="entry name" value="Pectin_lyase_fold/virulence"/>
</dbReference>
<keyword evidence="4" id="KW-0732">Signal</keyword>
<dbReference type="PANTHER" id="PTHR31321:SF57">
    <property type="entry name" value="PECTINESTERASE 53-RELATED"/>
    <property type="match status" value="1"/>
</dbReference>
<keyword evidence="7" id="KW-1185">Reference proteome</keyword>
<evidence type="ECO:0000313" key="6">
    <source>
        <dbReference type="EMBL" id="ROQ18615.1"/>
    </source>
</evidence>
<accession>A0A3N1NQX6</accession>
<dbReference type="PROSITE" id="PS51257">
    <property type="entry name" value="PROKAR_LIPOPROTEIN"/>
    <property type="match status" value="1"/>
</dbReference>
<dbReference type="AlphaFoldDB" id="A0A3N1NQX6"/>
<protein>
    <submittedName>
        <fullName evidence="6">Pectinesterase</fullName>
    </submittedName>
</protein>
<feature type="signal peptide" evidence="4">
    <location>
        <begin position="1"/>
        <end position="18"/>
    </location>
</feature>
<dbReference type="GO" id="GO:0030599">
    <property type="term" value="F:pectinesterase activity"/>
    <property type="evidence" value="ECO:0007669"/>
    <property type="project" value="InterPro"/>
</dbReference>
<proteinExistence type="inferred from homology"/>
<keyword evidence="2" id="KW-0378">Hydrolase</keyword>
<sequence length="366" mass="40727">MRLVSFAFALLAMMVVVGCGDARRDLHAVVDQQQRAFDDLPVYPTVQAALDAAPDSSDAPHRILIRAGEYREKLRIDKPFIHLLGEGMEQTRIHYDDYAGRDDGDGGNLGTFRSYTVSVTSTDVQFHSLSIENRFDFVANDALAKDHPDRVSGTQAVALHLDKGSDRILARDVQLLGHQDTLYMNGKRAWFDKSRIAGNVDFIFGAGNALFTDSDILTTARGSRHATHGYVTAPSTDIESEFGFTFLNCRLLREEGVPDDSTALGRPWHPTTTFDDGRYADPDAIGKAVFVGCYMAAHIKESGWDKMGGTAPDGTRMWFYPEDSRFFEYGSEGPGAHDHKGRRHLSESEVKQYRIDTILGDWAPER</sequence>
<dbReference type="RefSeq" id="WP_211331141.1">
    <property type="nucleotide sequence ID" value="NZ_RJUK01000002.1"/>
</dbReference>
<evidence type="ECO:0000256" key="2">
    <source>
        <dbReference type="ARBA" id="ARBA00022801"/>
    </source>
</evidence>
<dbReference type="InterPro" id="IPR012334">
    <property type="entry name" value="Pectin_lyas_fold"/>
</dbReference>
<dbReference type="PANTHER" id="PTHR31321">
    <property type="entry name" value="ACYL-COA THIOESTER HYDROLASE YBHC-RELATED"/>
    <property type="match status" value="1"/>
</dbReference>
<feature type="chain" id="PRO_5018037349" evidence="4">
    <location>
        <begin position="19"/>
        <end position="366"/>
    </location>
</feature>